<feature type="region of interest" description="Disordered" evidence="2">
    <location>
        <begin position="164"/>
        <end position="190"/>
    </location>
</feature>
<feature type="coiled-coil region" evidence="1">
    <location>
        <begin position="63"/>
        <end position="108"/>
    </location>
</feature>
<organism evidence="3 4">
    <name type="scientific">Leucocoprinus leucothites</name>
    <dbReference type="NCBI Taxonomy" id="201217"/>
    <lineage>
        <taxon>Eukaryota</taxon>
        <taxon>Fungi</taxon>
        <taxon>Dikarya</taxon>
        <taxon>Basidiomycota</taxon>
        <taxon>Agaricomycotina</taxon>
        <taxon>Agaricomycetes</taxon>
        <taxon>Agaricomycetidae</taxon>
        <taxon>Agaricales</taxon>
        <taxon>Agaricineae</taxon>
        <taxon>Agaricaceae</taxon>
        <taxon>Leucocoprinus</taxon>
    </lineage>
</organism>
<dbReference type="PANTHER" id="PTHR39472">
    <property type="entry name" value="EXPRESSED PROTEIN"/>
    <property type="match status" value="1"/>
</dbReference>
<keyword evidence="4" id="KW-1185">Reference proteome</keyword>
<protein>
    <submittedName>
        <fullName evidence="3">Uncharacterized protein</fullName>
    </submittedName>
</protein>
<evidence type="ECO:0000256" key="2">
    <source>
        <dbReference type="SAM" id="MobiDB-lite"/>
    </source>
</evidence>
<comment type="caution">
    <text evidence="3">The sequence shown here is derived from an EMBL/GenBank/DDBJ whole genome shotgun (WGS) entry which is preliminary data.</text>
</comment>
<evidence type="ECO:0000313" key="4">
    <source>
        <dbReference type="Proteomes" id="UP000559027"/>
    </source>
</evidence>
<reference evidence="3 4" key="1">
    <citation type="journal article" date="2020" name="ISME J.">
        <title>Uncovering the hidden diversity of litter-decomposition mechanisms in mushroom-forming fungi.</title>
        <authorList>
            <person name="Floudas D."/>
            <person name="Bentzer J."/>
            <person name="Ahren D."/>
            <person name="Johansson T."/>
            <person name="Persson P."/>
            <person name="Tunlid A."/>
        </authorList>
    </citation>
    <scope>NUCLEOTIDE SEQUENCE [LARGE SCALE GENOMIC DNA]</scope>
    <source>
        <strain evidence="3 4">CBS 146.42</strain>
    </source>
</reference>
<dbReference type="AlphaFoldDB" id="A0A8H5LKQ4"/>
<dbReference type="OrthoDB" id="21214at2759"/>
<evidence type="ECO:0000256" key="1">
    <source>
        <dbReference type="SAM" id="Coils"/>
    </source>
</evidence>
<evidence type="ECO:0000313" key="3">
    <source>
        <dbReference type="EMBL" id="KAF5360729.1"/>
    </source>
</evidence>
<keyword evidence="1" id="KW-0175">Coiled coil</keyword>
<dbReference type="Proteomes" id="UP000559027">
    <property type="component" value="Unassembled WGS sequence"/>
</dbReference>
<accession>A0A8H5LKQ4</accession>
<name>A0A8H5LKQ4_9AGAR</name>
<dbReference type="EMBL" id="JAACJO010000003">
    <property type="protein sequence ID" value="KAF5360729.1"/>
    <property type="molecule type" value="Genomic_DNA"/>
</dbReference>
<gene>
    <name evidence="3" type="ORF">D9756_004782</name>
</gene>
<sequence length="262" mass="29769">MILENGEYDLSKLFALIAELGESLNENRSLAVALYTQATNVKSQAIHSQSGFVLRRFNLDKPQEEYEAELERMNAGIAAENQALQHDNKQLSSLIKEYEQTLESVMSAFRNRARDVQERELSLIREYETKLLSREEENATQELVANTALSASLSRLSNVLRGLLRTESGEDDEVPPPERTKEEEEEEPWNTALAAEYSMEREIELARLQAENEQLKQMLGIVPSRMPESRLRGDYRPTWNLTKEGKYVPYGRGPSKGGAESS</sequence>
<proteinExistence type="predicted"/>
<dbReference type="PANTHER" id="PTHR39472:SF1">
    <property type="entry name" value="EXPRESSED PROTEIN"/>
    <property type="match status" value="1"/>
</dbReference>